<evidence type="ECO:0000313" key="7">
    <source>
        <dbReference type="Proteomes" id="UP001219355"/>
    </source>
</evidence>
<dbReference type="InterPro" id="IPR036397">
    <property type="entry name" value="RNaseH_sf"/>
</dbReference>
<accession>A0AAF0IG08</accession>
<dbReference type="NCBIfam" id="NF003765">
    <property type="entry name" value="PRK05359.1"/>
    <property type="match status" value="1"/>
</dbReference>
<dbReference type="GO" id="GO:0000175">
    <property type="term" value="F:3'-5'-RNA exonuclease activity"/>
    <property type="evidence" value="ECO:0007669"/>
    <property type="project" value="InterPro"/>
</dbReference>
<name>A0AAF0IG08_9EURO</name>
<keyword evidence="2" id="KW-0540">Nuclease</keyword>
<dbReference type="PANTHER" id="PTHR11046:SF0">
    <property type="entry name" value="OLIGORIBONUCLEASE, MITOCHONDRIAL"/>
    <property type="match status" value="1"/>
</dbReference>
<keyword evidence="3" id="KW-0378">Hydrolase</keyword>
<dbReference type="SUPFAM" id="SSF53098">
    <property type="entry name" value="Ribonuclease H-like"/>
    <property type="match status" value="1"/>
</dbReference>
<evidence type="ECO:0000256" key="3">
    <source>
        <dbReference type="ARBA" id="ARBA00022801"/>
    </source>
</evidence>
<dbReference type="EMBL" id="CP120627">
    <property type="protein sequence ID" value="WEW55123.1"/>
    <property type="molecule type" value="Genomic_DNA"/>
</dbReference>
<dbReference type="PANTHER" id="PTHR11046">
    <property type="entry name" value="OLIGORIBONUCLEASE, MITOCHONDRIAL"/>
    <property type="match status" value="1"/>
</dbReference>
<dbReference type="Gene3D" id="3.30.420.10">
    <property type="entry name" value="Ribonuclease H-like superfamily/Ribonuclease H"/>
    <property type="match status" value="1"/>
</dbReference>
<dbReference type="InterPro" id="IPR013520">
    <property type="entry name" value="Ribonucl_H"/>
</dbReference>
<protein>
    <submittedName>
        <fullName evidence="6">Phosphatidylinositol 3,4,5-trisphosphate-dependent Rac exchanger 2 protein</fullName>
    </submittedName>
</protein>
<feature type="domain" description="Exonuclease" evidence="5">
    <location>
        <begin position="15"/>
        <end position="185"/>
    </location>
</feature>
<dbReference type="Pfam" id="PF00929">
    <property type="entry name" value="RNase_T"/>
    <property type="match status" value="1"/>
</dbReference>
<dbReference type="GO" id="GO:0005739">
    <property type="term" value="C:mitochondrion"/>
    <property type="evidence" value="ECO:0007669"/>
    <property type="project" value="TreeGrafter"/>
</dbReference>
<gene>
    <name evidence="6" type="primary">rex2</name>
    <name evidence="6" type="ORF">PRK78_000551</name>
</gene>
<evidence type="ECO:0000313" key="6">
    <source>
        <dbReference type="EMBL" id="WEW55123.1"/>
    </source>
</evidence>
<organism evidence="6 7">
    <name type="scientific">Emydomyces testavorans</name>
    <dbReference type="NCBI Taxonomy" id="2070801"/>
    <lineage>
        <taxon>Eukaryota</taxon>
        <taxon>Fungi</taxon>
        <taxon>Dikarya</taxon>
        <taxon>Ascomycota</taxon>
        <taxon>Pezizomycotina</taxon>
        <taxon>Eurotiomycetes</taxon>
        <taxon>Eurotiomycetidae</taxon>
        <taxon>Onygenales</taxon>
        <taxon>Nannizziopsiaceae</taxon>
        <taxon>Emydomyces</taxon>
    </lineage>
</organism>
<dbReference type="InterPro" id="IPR022894">
    <property type="entry name" value="Oligoribonuclease"/>
</dbReference>
<reference evidence="6" key="1">
    <citation type="submission" date="2023-03" db="EMBL/GenBank/DDBJ databases">
        <title>Emydomyces testavorans Genome Sequence.</title>
        <authorList>
            <person name="Hoyer L."/>
        </authorList>
    </citation>
    <scope>NUCLEOTIDE SEQUENCE</scope>
    <source>
        <strain evidence="6">16-2883</strain>
    </source>
</reference>
<evidence type="ECO:0000256" key="4">
    <source>
        <dbReference type="ARBA" id="ARBA00022839"/>
    </source>
</evidence>
<evidence type="ECO:0000259" key="5">
    <source>
        <dbReference type="SMART" id="SM00479"/>
    </source>
</evidence>
<dbReference type="InterPro" id="IPR012337">
    <property type="entry name" value="RNaseH-like_sf"/>
</dbReference>
<dbReference type="AlphaFoldDB" id="A0AAF0IG08"/>
<dbReference type="SMART" id="SM00479">
    <property type="entry name" value="EXOIII"/>
    <property type="match status" value="1"/>
</dbReference>
<sequence length="188" mass="21128">MLKPRADHPCVNLQMTGLNPETDHILQISCFITDADLNLLDHDGFHVTVHQPPHILSSMDPWCISTHGRSGLTAAVHASTTTPSEAANSLLSYVQSYVPRSRKALLAGNSVHADRVFLAREPYTKVVEWLHYRILDVSSVKEAVRRWSSDEVLRDAPGKVGVHLAKDDILESIEEMRFYSDRVFQRTS</sequence>
<proteinExistence type="inferred from homology"/>
<evidence type="ECO:0000256" key="2">
    <source>
        <dbReference type="ARBA" id="ARBA00022722"/>
    </source>
</evidence>
<dbReference type="GO" id="GO:0003676">
    <property type="term" value="F:nucleic acid binding"/>
    <property type="evidence" value="ECO:0007669"/>
    <property type="project" value="InterPro"/>
</dbReference>
<comment type="similarity">
    <text evidence="1">Belongs to the oligoribonuclease family.</text>
</comment>
<keyword evidence="4" id="KW-0269">Exonuclease</keyword>
<dbReference type="CDD" id="cd06135">
    <property type="entry name" value="Orn"/>
    <property type="match status" value="1"/>
</dbReference>
<keyword evidence="7" id="KW-1185">Reference proteome</keyword>
<evidence type="ECO:0000256" key="1">
    <source>
        <dbReference type="ARBA" id="ARBA00009921"/>
    </source>
</evidence>
<dbReference type="Proteomes" id="UP001219355">
    <property type="component" value="Chromosome 1"/>
</dbReference>